<dbReference type="PANTHER" id="PTHR30572:SF4">
    <property type="entry name" value="ABC TRANSPORTER PERMEASE YTRF"/>
    <property type="match status" value="1"/>
</dbReference>
<dbReference type="GO" id="GO:0005886">
    <property type="term" value="C:plasma membrane"/>
    <property type="evidence" value="ECO:0007669"/>
    <property type="project" value="UniProtKB-SubCell"/>
</dbReference>
<keyword evidence="5 7" id="KW-0472">Membrane</keyword>
<dbReference type="GeneID" id="75078924"/>
<dbReference type="Pfam" id="PF02687">
    <property type="entry name" value="FtsX"/>
    <property type="match status" value="2"/>
</dbReference>
<dbReference type="AlphaFoldDB" id="A0A6L8T5F0"/>
<reference evidence="9 10" key="1">
    <citation type="journal article" date="2019" name="Nat. Med.">
        <title>A library of human gut bacterial isolates paired with longitudinal multiomics data enables mechanistic microbiome research.</title>
        <authorList>
            <person name="Poyet M."/>
            <person name="Groussin M."/>
            <person name="Gibbons S.M."/>
            <person name="Avila-Pacheco J."/>
            <person name="Jiang X."/>
            <person name="Kearney S.M."/>
            <person name="Perrotta A.R."/>
            <person name="Berdy B."/>
            <person name="Zhao S."/>
            <person name="Lieberman T.D."/>
            <person name="Swanson P.K."/>
            <person name="Smith M."/>
            <person name="Roesemann S."/>
            <person name="Alexander J.E."/>
            <person name="Rich S.A."/>
            <person name="Livny J."/>
            <person name="Vlamakis H."/>
            <person name="Clish C."/>
            <person name="Bullock K."/>
            <person name="Deik A."/>
            <person name="Scott J."/>
            <person name="Pierce K.A."/>
            <person name="Xavier R.J."/>
            <person name="Alm E.J."/>
        </authorList>
    </citation>
    <scope>NUCLEOTIDE SEQUENCE [LARGE SCALE GENOMIC DNA]</scope>
    <source>
        <strain evidence="9 10">BIOML-A1</strain>
    </source>
</reference>
<evidence type="ECO:0000256" key="3">
    <source>
        <dbReference type="ARBA" id="ARBA00022692"/>
    </source>
</evidence>
<organism evidence="9 10">
    <name type="scientific">Blautia wexlerae</name>
    <dbReference type="NCBI Taxonomy" id="418240"/>
    <lineage>
        <taxon>Bacteria</taxon>
        <taxon>Bacillati</taxon>
        <taxon>Bacillota</taxon>
        <taxon>Clostridia</taxon>
        <taxon>Lachnospirales</taxon>
        <taxon>Lachnospiraceae</taxon>
        <taxon>Blautia</taxon>
    </lineage>
</organism>
<feature type="domain" description="ABC3 transporter permease C-terminal" evidence="8">
    <location>
        <begin position="235"/>
        <end position="361"/>
    </location>
</feature>
<feature type="domain" description="ABC3 transporter permease C-terminal" evidence="8">
    <location>
        <begin position="724"/>
        <end position="840"/>
    </location>
</feature>
<keyword evidence="4 7" id="KW-1133">Transmembrane helix</keyword>
<feature type="transmembrane region" description="Helical" evidence="7">
    <location>
        <begin position="234"/>
        <end position="252"/>
    </location>
</feature>
<name>A0A6L8T5F0_9FIRM</name>
<sequence length="849" mass="97273">MKLYLRYMKEYKKNTVTVFLCFLLTVVLISGLLILMHTNHRVEALQNMLTHTPADVRITSLNENQVEILRNDSDISKMAIFEKPEYVLCDENRIYFQCGDDLGITLTGRLEKGRMPENETEVVMEKWVLLNLGKEPDINQEITLENENTGVVQEFTIVGILSDVLRNKQVGLLTMYSCLEKEYNGPYISYINYKNNWNIEHQKEKTAAKLDIPVKNIQTSPGRENMEELLCIDIVVITAILLFFCIIFSGIYRIQLIARQEQYGVLRAIGIKKNIFKQNILLELGIIYVVAVPLGVGIGNGIARGVMKLSGDEKQIIYLYGERVRFGVIVPVIQIIIGLLLLAVAISCVGLVACHSIYKKSIIEVISNEVDPNVHRSSKFLRIDKSSSKLRTFWILSLKYVLRDFKTSIFMMLTICMGVSLFYGLFYKAQIAHDIHYETKEMYFFNGEYAMNVLTFQTADYGISRESIKEILSLDKVKEIETATGLPIRVVDNGDVEKNNEYFNASNAKKKEIYGYSDDGFDGEDQVYKSVLYGYNDNALAKLQKYVIDGKFIPEEIKENEVILCEMRESDDKTGIQKVGWYKDGEPLFQYKVGEQISIKYREDMKTGTQDYERFLDNVSDYTTKKYKIVAVVSFPYISDVKYSQYPIFITKDAYIEGLIGDSKIQSMYINGKENLSDEEKIQLENQLINIGTKNSQVSTRSLITERDKADMLYQKEIINIVGIALVFLILALTNIANNMKFRVQTRKRENSILRAIGLKYKAVEEIVILEIANICFVSFIGGYGASQIISRYLYSQSDLKNFGYVYKFDVAIYLLVCLSTLAVCAFISYWIVKKSSSKNIIEDMNYIE</sequence>
<comment type="caution">
    <text evidence="9">The sequence shown here is derived from an EMBL/GenBank/DDBJ whole genome shotgun (WGS) entry which is preliminary data.</text>
</comment>
<dbReference type="EMBL" id="WWVQ01000050">
    <property type="protein sequence ID" value="MZL34729.1"/>
    <property type="molecule type" value="Genomic_DNA"/>
</dbReference>
<evidence type="ECO:0000313" key="9">
    <source>
        <dbReference type="EMBL" id="MZL34729.1"/>
    </source>
</evidence>
<gene>
    <name evidence="9" type="ORF">GT728_16395</name>
</gene>
<evidence type="ECO:0000256" key="1">
    <source>
        <dbReference type="ARBA" id="ARBA00004651"/>
    </source>
</evidence>
<feature type="transmembrane region" description="Helical" evidence="7">
    <location>
        <begin position="811"/>
        <end position="833"/>
    </location>
</feature>
<proteinExistence type="inferred from homology"/>
<dbReference type="InterPro" id="IPR050250">
    <property type="entry name" value="Macrolide_Exporter_MacB"/>
</dbReference>
<feature type="transmembrane region" description="Helical" evidence="7">
    <location>
        <begin position="280"/>
        <end position="303"/>
    </location>
</feature>
<evidence type="ECO:0000313" key="10">
    <source>
        <dbReference type="Proteomes" id="UP000477285"/>
    </source>
</evidence>
<keyword evidence="2" id="KW-1003">Cell membrane</keyword>
<evidence type="ECO:0000256" key="2">
    <source>
        <dbReference type="ARBA" id="ARBA00022475"/>
    </source>
</evidence>
<feature type="transmembrane region" description="Helical" evidence="7">
    <location>
        <begin position="718"/>
        <end position="738"/>
    </location>
</feature>
<comment type="subcellular location">
    <subcellularLocation>
        <location evidence="1">Cell membrane</location>
        <topology evidence="1">Multi-pass membrane protein</topology>
    </subcellularLocation>
</comment>
<evidence type="ECO:0000256" key="6">
    <source>
        <dbReference type="ARBA" id="ARBA00038076"/>
    </source>
</evidence>
<dbReference type="Proteomes" id="UP000477285">
    <property type="component" value="Unassembled WGS sequence"/>
</dbReference>
<comment type="similarity">
    <text evidence="6">Belongs to the ABC-4 integral membrane protein family.</text>
</comment>
<dbReference type="GO" id="GO:0022857">
    <property type="term" value="F:transmembrane transporter activity"/>
    <property type="evidence" value="ECO:0007669"/>
    <property type="project" value="TreeGrafter"/>
</dbReference>
<feature type="transmembrane region" description="Helical" evidence="7">
    <location>
        <begin position="328"/>
        <end position="353"/>
    </location>
</feature>
<feature type="transmembrane region" description="Helical" evidence="7">
    <location>
        <begin position="409"/>
        <end position="427"/>
    </location>
</feature>
<keyword evidence="3 7" id="KW-0812">Transmembrane</keyword>
<feature type="transmembrane region" description="Helical" evidence="7">
    <location>
        <begin position="767"/>
        <end position="791"/>
    </location>
</feature>
<accession>A0A6L8T5F0</accession>
<dbReference type="RefSeq" id="WP_025578772.1">
    <property type="nucleotide sequence ID" value="NZ_WWVI01000048.1"/>
</dbReference>
<dbReference type="PANTHER" id="PTHR30572">
    <property type="entry name" value="MEMBRANE COMPONENT OF TRANSPORTER-RELATED"/>
    <property type="match status" value="1"/>
</dbReference>
<evidence type="ECO:0000256" key="4">
    <source>
        <dbReference type="ARBA" id="ARBA00022989"/>
    </source>
</evidence>
<evidence type="ECO:0000256" key="7">
    <source>
        <dbReference type="SAM" id="Phobius"/>
    </source>
</evidence>
<evidence type="ECO:0000259" key="8">
    <source>
        <dbReference type="Pfam" id="PF02687"/>
    </source>
</evidence>
<evidence type="ECO:0000256" key="5">
    <source>
        <dbReference type="ARBA" id="ARBA00023136"/>
    </source>
</evidence>
<dbReference type="InterPro" id="IPR003838">
    <property type="entry name" value="ABC3_permease_C"/>
</dbReference>
<protein>
    <submittedName>
        <fullName evidence="9">FtsX-like permease family protein</fullName>
    </submittedName>
</protein>